<comment type="caution">
    <text evidence="1">The sequence shown here is derived from an EMBL/GenBank/DDBJ whole genome shotgun (WGS) entry which is preliminary data.</text>
</comment>
<dbReference type="AlphaFoldDB" id="A0A0F9H000"/>
<organism evidence="1">
    <name type="scientific">marine sediment metagenome</name>
    <dbReference type="NCBI Taxonomy" id="412755"/>
    <lineage>
        <taxon>unclassified sequences</taxon>
        <taxon>metagenomes</taxon>
        <taxon>ecological metagenomes</taxon>
    </lineage>
</organism>
<proteinExistence type="predicted"/>
<accession>A0A0F9H000</accession>
<sequence length="151" mass="17220">MLIREAGIIRQGLPIIFATYHRASRKQIDFIGTSGLMSGLLSFAECLMTPIEYFESSKYSIIFNKGNIEDNEGRMEEIIAFIVLDKDHRLEKYLHKTILPILKKLLSKFISRYNGSNFTKAKQFESFRSTIDKIFGSGTLTLDEKVASLIS</sequence>
<reference evidence="1" key="1">
    <citation type="journal article" date="2015" name="Nature">
        <title>Complex archaea that bridge the gap between prokaryotes and eukaryotes.</title>
        <authorList>
            <person name="Spang A."/>
            <person name="Saw J.H."/>
            <person name="Jorgensen S.L."/>
            <person name="Zaremba-Niedzwiedzka K."/>
            <person name="Martijn J."/>
            <person name="Lind A.E."/>
            <person name="van Eijk R."/>
            <person name="Schleper C."/>
            <person name="Guy L."/>
            <person name="Ettema T.J."/>
        </authorList>
    </citation>
    <scope>NUCLEOTIDE SEQUENCE</scope>
</reference>
<protein>
    <submittedName>
        <fullName evidence="1">Uncharacterized protein</fullName>
    </submittedName>
</protein>
<dbReference type="EMBL" id="LAZR01016466">
    <property type="protein sequence ID" value="KKM04375.1"/>
    <property type="molecule type" value="Genomic_DNA"/>
</dbReference>
<evidence type="ECO:0000313" key="1">
    <source>
        <dbReference type="EMBL" id="KKM04375.1"/>
    </source>
</evidence>
<gene>
    <name evidence="1" type="ORF">LCGC14_1764890</name>
</gene>
<name>A0A0F9H000_9ZZZZ</name>